<dbReference type="Proteomes" id="UP000601435">
    <property type="component" value="Unassembled WGS sequence"/>
</dbReference>
<evidence type="ECO:0000313" key="2">
    <source>
        <dbReference type="Proteomes" id="UP000601435"/>
    </source>
</evidence>
<evidence type="ECO:0000313" key="1">
    <source>
        <dbReference type="EMBL" id="CAE7869955.1"/>
    </source>
</evidence>
<name>A0A813AIP8_9DINO</name>
<feature type="non-terminal residue" evidence="1">
    <location>
        <position position="326"/>
    </location>
</feature>
<dbReference type="EMBL" id="CAJNJA010060170">
    <property type="protein sequence ID" value="CAE7869955.1"/>
    <property type="molecule type" value="Genomic_DNA"/>
</dbReference>
<protein>
    <submittedName>
        <fullName evidence="1">Uncharacterized protein</fullName>
    </submittedName>
</protein>
<proteinExistence type="predicted"/>
<gene>
    <name evidence="1" type="ORF">SNEC2469_LOCUS28067</name>
</gene>
<keyword evidence="2" id="KW-1185">Reference proteome</keyword>
<organism evidence="1 2">
    <name type="scientific">Symbiodinium necroappetens</name>
    <dbReference type="NCBI Taxonomy" id="1628268"/>
    <lineage>
        <taxon>Eukaryota</taxon>
        <taxon>Sar</taxon>
        <taxon>Alveolata</taxon>
        <taxon>Dinophyceae</taxon>
        <taxon>Suessiales</taxon>
        <taxon>Symbiodiniaceae</taxon>
        <taxon>Symbiodinium</taxon>
    </lineage>
</organism>
<reference evidence="1" key="1">
    <citation type="submission" date="2021-02" db="EMBL/GenBank/DDBJ databases">
        <authorList>
            <person name="Dougan E. K."/>
            <person name="Rhodes N."/>
            <person name="Thang M."/>
            <person name="Chan C."/>
        </authorList>
    </citation>
    <scope>NUCLEOTIDE SEQUENCE</scope>
</reference>
<accession>A0A813AIP8</accession>
<comment type="caution">
    <text evidence="1">The sequence shown here is derived from an EMBL/GenBank/DDBJ whole genome shotgun (WGS) entry which is preliminary data.</text>
</comment>
<sequence>VRVAVREVCKSLEDAAFSDFQAAFFNDSEEDLRKLIQDIAFAAFMSGATGTDYTGVSSFRTEPLRTDFGKACFRVVFACQGDLQKITCQHFKILPFKQLGIRLPRARWVSKFSEKALGSWGQHVAYSNREGGIIEYQDSFEQDVMSLCDEGDSFMAGGESILIRCRFNLILFPIRFPISDSIMSDCSVPDVQVHSGMTIGKEDNQMAIFWVEASRQQRRFFQTPRELLCHLGDRFLPLVAQVGGHDVGGHEWLWSFAPPPGLVSAWHTVEVSLLETLKQEARKGYFPHHPKLQGKCRHASLTAITLLASLSGLADPEFSLSGAGGG</sequence>
<dbReference type="AlphaFoldDB" id="A0A813AIP8"/>